<proteinExistence type="predicted"/>
<protein>
    <submittedName>
        <fullName evidence="2">CG9662 protein</fullName>
    </submittedName>
</protein>
<dbReference type="PANTHER" id="PTHR13160:SF4">
    <property type="entry name" value="OLIGOSACCHARYLTRANSFERASE COMPLEX SUBUNIT OSTC"/>
    <property type="match status" value="1"/>
</dbReference>
<evidence type="ECO:0000256" key="1">
    <source>
        <dbReference type="SAM" id="Phobius"/>
    </source>
</evidence>
<dbReference type="PANTHER" id="PTHR13160">
    <property type="entry name" value="OLIGOSACCHARYLTRANSFERASE COMPLEX SUBUNIT OSTC"/>
    <property type="match status" value="1"/>
</dbReference>
<dbReference type="EMBL" id="VEPZ02001749">
    <property type="protein sequence ID" value="KAE8657971.1"/>
    <property type="molecule type" value="Genomic_DNA"/>
</dbReference>
<reference evidence="2" key="1">
    <citation type="submission" date="2019-09" db="EMBL/GenBank/DDBJ databases">
        <title>Draft genome information of white flower Hibiscus syriacus.</title>
        <authorList>
            <person name="Kim Y.-M."/>
        </authorList>
    </citation>
    <scope>NUCLEOTIDE SEQUENCE [LARGE SCALE GENOMIC DNA]</scope>
    <source>
        <strain evidence="2">YM2019G1</strain>
    </source>
</reference>
<evidence type="ECO:0000313" key="2">
    <source>
        <dbReference type="EMBL" id="KAE8657971.1"/>
    </source>
</evidence>
<keyword evidence="1" id="KW-0812">Transmembrane</keyword>
<organism evidence="2 3">
    <name type="scientific">Hibiscus syriacus</name>
    <name type="common">Rose of Sharon</name>
    <dbReference type="NCBI Taxonomy" id="106335"/>
    <lineage>
        <taxon>Eukaryota</taxon>
        <taxon>Viridiplantae</taxon>
        <taxon>Streptophyta</taxon>
        <taxon>Embryophyta</taxon>
        <taxon>Tracheophyta</taxon>
        <taxon>Spermatophyta</taxon>
        <taxon>Magnoliopsida</taxon>
        <taxon>eudicotyledons</taxon>
        <taxon>Gunneridae</taxon>
        <taxon>Pentapetalae</taxon>
        <taxon>rosids</taxon>
        <taxon>malvids</taxon>
        <taxon>Malvales</taxon>
        <taxon>Malvaceae</taxon>
        <taxon>Malvoideae</taxon>
        <taxon>Hibiscus</taxon>
    </lineage>
</organism>
<sequence length="159" mass="17248">MAPKLDAQSASNVVAADATAQFSMDPFFHVLKLVPYSFLRPLRLRLKLPSFSLPSAMTVFSLILLTYFLVVSGFIYDVIVEPPALALPKTLPPAPSDLSSSFRAESTVSTSSKDSPPVSCLCLVALGLCSWILPFIKTGLRVSRFRTQLRGSSPLLSPM</sequence>
<keyword evidence="3" id="KW-1185">Reference proteome</keyword>
<evidence type="ECO:0000313" key="3">
    <source>
        <dbReference type="Proteomes" id="UP000436088"/>
    </source>
</evidence>
<dbReference type="AlphaFoldDB" id="A0A6A2WIA0"/>
<dbReference type="GO" id="GO:0008250">
    <property type="term" value="C:oligosaccharyltransferase complex"/>
    <property type="evidence" value="ECO:0007669"/>
    <property type="project" value="InterPro"/>
</dbReference>
<keyword evidence="1" id="KW-0472">Membrane</keyword>
<comment type="caution">
    <text evidence="2">The sequence shown here is derived from an EMBL/GenBank/DDBJ whole genome shotgun (WGS) entry which is preliminary data.</text>
</comment>
<gene>
    <name evidence="2" type="ORF">F3Y22_tig00116976pilonHSYRG00219</name>
</gene>
<keyword evidence="1" id="KW-1133">Transmembrane helix</keyword>
<dbReference type="InterPro" id="IPR042416">
    <property type="entry name" value="OSTC"/>
</dbReference>
<feature type="transmembrane region" description="Helical" evidence="1">
    <location>
        <begin position="116"/>
        <end position="136"/>
    </location>
</feature>
<dbReference type="Proteomes" id="UP000436088">
    <property type="component" value="Unassembled WGS sequence"/>
</dbReference>
<accession>A0A6A2WIA0</accession>
<name>A0A6A2WIA0_HIBSY</name>
<feature type="transmembrane region" description="Helical" evidence="1">
    <location>
        <begin position="51"/>
        <end position="76"/>
    </location>
</feature>